<feature type="compositionally biased region" description="Low complexity" evidence="2">
    <location>
        <begin position="292"/>
        <end position="312"/>
    </location>
</feature>
<feature type="region of interest" description="Disordered" evidence="2">
    <location>
        <begin position="543"/>
        <end position="571"/>
    </location>
</feature>
<evidence type="ECO:0000256" key="2">
    <source>
        <dbReference type="SAM" id="MobiDB-lite"/>
    </source>
</evidence>
<evidence type="ECO:0000313" key="3">
    <source>
        <dbReference type="EMBL" id="KAL0274368.1"/>
    </source>
</evidence>
<dbReference type="EMBL" id="JARGDH010000003">
    <property type="protein sequence ID" value="KAL0274365.1"/>
    <property type="molecule type" value="Genomic_DNA"/>
</dbReference>
<accession>A0AAW2HYB0</accession>
<reference evidence="3" key="1">
    <citation type="journal article" date="2024" name="Gigascience">
        <title>Chromosome-level genome of the poultry shaft louse Menopon gallinae provides insight into the host-switching and adaptive evolution of parasitic lice.</title>
        <authorList>
            <person name="Xu Y."/>
            <person name="Ma L."/>
            <person name="Liu S."/>
            <person name="Liang Y."/>
            <person name="Liu Q."/>
            <person name="He Z."/>
            <person name="Tian L."/>
            <person name="Duan Y."/>
            <person name="Cai W."/>
            <person name="Li H."/>
            <person name="Song F."/>
        </authorList>
    </citation>
    <scope>NUCLEOTIDE SEQUENCE</scope>
    <source>
        <strain evidence="3">Cailab_2023a</strain>
    </source>
</reference>
<name>A0AAW2HYB0_9NEOP</name>
<dbReference type="EMBL" id="JARGDH010000003">
    <property type="protein sequence ID" value="KAL0274368.1"/>
    <property type="molecule type" value="Genomic_DNA"/>
</dbReference>
<keyword evidence="1" id="KW-0175">Coiled coil</keyword>
<feature type="region of interest" description="Disordered" evidence="2">
    <location>
        <begin position="344"/>
        <end position="376"/>
    </location>
</feature>
<proteinExistence type="predicted"/>
<protein>
    <submittedName>
        <fullName evidence="3">Uncharacterized protein</fullName>
    </submittedName>
</protein>
<evidence type="ECO:0000256" key="1">
    <source>
        <dbReference type="SAM" id="Coils"/>
    </source>
</evidence>
<feature type="region of interest" description="Disordered" evidence="2">
    <location>
        <begin position="290"/>
        <end position="312"/>
    </location>
</feature>
<sequence length="618" mass="71693">MTFISRKTRLLVPRWLDENDPSYRYQLNRKRSDGRLKRHSSCDDLRAWVDDEYLNYQHLLELMTNEGGRPMLGIMGRFIPIEDIIEMVCNDMQDSVGEDSDCRVARMERKPGNHELTADDIIKVTNAAMEKLEKINRIIGGVSSDDIARECIQRSRADMLENDSSGSGNRDDYANEYDKVFQKITCLQKKLTAIQQCREKLNLKMKKATSPTSVKELYNREGQARERKMQKKVEKLIAEKGQVLREMCQAVKHLNELRKKINCISSDSARGRSSSNQGSYYRYPAVDRGKESYSSSASPCCSKSGKRSSGSGVSFCCGPLARSSSLHNAVDSAKREKNLYSSCSQRTFSSGESGRRMDQQYRYRGRNEPIPDGRFKPRTTMTEVEQALRSYEQRLKEFGKLEEQIENLRKNASLANYFKKRWLKCTARGRNQRAVEKDKMSQEMTKICTENKNLKCVIRQMTAKSDKEHTELQLLRFNQRQMAEKEMEMVELRKKLGGYELSCQKQRQSIMRLEETICVQREEIEKLMNHVLKLRKDAGRTRDCGQRMGTVRSRSYGPERARKTTSSDEDGQHVCCPGCSIYNYNNQTARPRSECNRRYKERESYVRQQMSRRPNCCN</sequence>
<feature type="compositionally biased region" description="Basic and acidic residues" evidence="2">
    <location>
        <begin position="353"/>
        <end position="375"/>
    </location>
</feature>
<comment type="caution">
    <text evidence="3">The sequence shown here is derived from an EMBL/GenBank/DDBJ whole genome shotgun (WGS) entry which is preliminary data.</text>
</comment>
<dbReference type="EMBL" id="JARGDH010000003">
    <property type="protein sequence ID" value="KAL0274366.1"/>
    <property type="molecule type" value="Genomic_DNA"/>
</dbReference>
<feature type="compositionally biased region" description="Basic and acidic residues" evidence="2">
    <location>
        <begin position="557"/>
        <end position="571"/>
    </location>
</feature>
<dbReference type="EMBL" id="JARGDH010000003">
    <property type="protein sequence ID" value="KAL0274367.1"/>
    <property type="molecule type" value="Genomic_DNA"/>
</dbReference>
<organism evidence="3">
    <name type="scientific">Menopon gallinae</name>
    <name type="common">poultry shaft louse</name>
    <dbReference type="NCBI Taxonomy" id="328185"/>
    <lineage>
        <taxon>Eukaryota</taxon>
        <taxon>Metazoa</taxon>
        <taxon>Ecdysozoa</taxon>
        <taxon>Arthropoda</taxon>
        <taxon>Hexapoda</taxon>
        <taxon>Insecta</taxon>
        <taxon>Pterygota</taxon>
        <taxon>Neoptera</taxon>
        <taxon>Paraneoptera</taxon>
        <taxon>Psocodea</taxon>
        <taxon>Troctomorpha</taxon>
        <taxon>Phthiraptera</taxon>
        <taxon>Amblycera</taxon>
        <taxon>Menoponidae</taxon>
        <taxon>Menopon</taxon>
    </lineage>
</organism>
<gene>
    <name evidence="3" type="ORF">PYX00_006813</name>
</gene>
<feature type="coiled-coil region" evidence="1">
    <location>
        <begin position="381"/>
        <end position="411"/>
    </location>
</feature>
<dbReference type="AlphaFoldDB" id="A0AAW2HYB0"/>